<dbReference type="Proteomes" id="UP000828048">
    <property type="component" value="Chromosome 9"/>
</dbReference>
<reference evidence="1 2" key="1">
    <citation type="journal article" date="2021" name="Hortic Res">
        <title>High-quality reference genome and annotation aids understanding of berry development for evergreen blueberry (Vaccinium darrowii).</title>
        <authorList>
            <person name="Yu J."/>
            <person name="Hulse-Kemp A.M."/>
            <person name="Babiker E."/>
            <person name="Staton M."/>
        </authorList>
    </citation>
    <scope>NUCLEOTIDE SEQUENCE [LARGE SCALE GENOMIC DNA]</scope>
    <source>
        <strain evidence="2">cv. NJ 8807/NJ 8810</strain>
        <tissue evidence="1">Young leaf</tissue>
    </source>
</reference>
<dbReference type="EMBL" id="CM037159">
    <property type="protein sequence ID" value="KAH7867156.1"/>
    <property type="molecule type" value="Genomic_DNA"/>
</dbReference>
<sequence>MDEKDKTDLGLEGLSIVDQFPDNQSPENQNTNRGNELLEAVTAEKAMDADVLSQRSDSQVEQLSQSSEPLEPESEKKHGKYNLRQSLAWDTAFFTSEGVLEPDELSSMIEGVGKGRKQFLPGIEEGVCRSTDTLSTLESENLTMESLEADFFEDIRASIQKSCKASSMASSSKSASAETQTQALKKVDLATNDTVKPKPASQRQNIGMQGTGKLMKQGPSHPQGTKPIVRNGSLTSALQKAPKVIGRSNPISSALPKRASLAANQVKTGNDKAKVPGKVAPVSKVPGLSGSGRTLPKPVPSSQSSCSNSSTATKKEPPKSSSTSNSSSSASSTNVGISPVKSTRRDTLNPTNSSSILKTPLKVALKNQGQSGLSDRLLSSKLSSNISPASSISEWSSESCSSTSTVNQRSNTSRASIDASSPRSDRHDNKTTRSPSDNVKPASKQTGTLSQQATGKPSGLRMPSPKIGFFEGGKSLVRTPKSVQSYDGIPAGPKIGPGVCSPSGGSSKSRLSKLPPAKAVTTAGDTRVDTRKSASPSPSQKPSNASTKVSSASGCLKNRHSISPQVLNRTDPESCLKDDEVGPTKPNRLTDISDTSRDVQKMGSLGVLKSETKIEIHRNTDVKDVEIAPTERDTHGSRSHSSDENIRSSEEMVDEGELWPLNVEKENGPFLDQVGLNIMHVGAGSAKQKLQKELIGNAISPIEFCHSGSTEKKESTTHLSGPTPISLSPVTSETTASTRAPLTLKNSFINGEVLDLSATSIGVAEKTISVSSLESTHPENSSNSYPGTLFTSRGEMLDEKLCRPMENAIRLRNVSYS</sequence>
<protein>
    <submittedName>
        <fullName evidence="1">Uncharacterized protein</fullName>
    </submittedName>
</protein>
<comment type="caution">
    <text evidence="1">The sequence shown here is derived from an EMBL/GenBank/DDBJ whole genome shotgun (WGS) entry which is preliminary data.</text>
</comment>
<keyword evidence="2" id="KW-1185">Reference proteome</keyword>
<evidence type="ECO:0000313" key="2">
    <source>
        <dbReference type="Proteomes" id="UP000828048"/>
    </source>
</evidence>
<accession>A0ACB7ZND3</accession>
<organism evidence="1 2">
    <name type="scientific">Vaccinium darrowii</name>
    <dbReference type="NCBI Taxonomy" id="229202"/>
    <lineage>
        <taxon>Eukaryota</taxon>
        <taxon>Viridiplantae</taxon>
        <taxon>Streptophyta</taxon>
        <taxon>Embryophyta</taxon>
        <taxon>Tracheophyta</taxon>
        <taxon>Spermatophyta</taxon>
        <taxon>Magnoliopsida</taxon>
        <taxon>eudicotyledons</taxon>
        <taxon>Gunneridae</taxon>
        <taxon>Pentapetalae</taxon>
        <taxon>asterids</taxon>
        <taxon>Ericales</taxon>
        <taxon>Ericaceae</taxon>
        <taxon>Vaccinioideae</taxon>
        <taxon>Vaccinieae</taxon>
        <taxon>Vaccinium</taxon>
    </lineage>
</organism>
<name>A0ACB7ZND3_9ERIC</name>
<gene>
    <name evidence="1" type="ORF">Vadar_029577</name>
</gene>
<evidence type="ECO:0000313" key="1">
    <source>
        <dbReference type="EMBL" id="KAH7867156.1"/>
    </source>
</evidence>
<proteinExistence type="predicted"/>